<dbReference type="WBParaSite" id="SSTP_0000762100.1">
    <property type="protein sequence ID" value="SSTP_0000762100.1"/>
    <property type="gene ID" value="SSTP_0000762100"/>
</dbReference>
<comment type="similarity">
    <text evidence="2">Belongs to the SEC62 family.</text>
</comment>
<name>A0A0K0EDQ8_STRER</name>
<evidence type="ECO:0000256" key="2">
    <source>
        <dbReference type="ARBA" id="ARBA00010604"/>
    </source>
</evidence>
<dbReference type="PANTHER" id="PTHR12443">
    <property type="entry name" value="TRANSLOCATION PROTEIN SEC62"/>
    <property type="match status" value="1"/>
</dbReference>
<dbReference type="AlphaFoldDB" id="A0A0K0EDQ8"/>
<evidence type="ECO:0000256" key="5">
    <source>
        <dbReference type="ARBA" id="ARBA00022692"/>
    </source>
</evidence>
<keyword evidence="7" id="KW-0653">Protein transport</keyword>
<evidence type="ECO:0000256" key="9">
    <source>
        <dbReference type="ARBA" id="ARBA00023010"/>
    </source>
</evidence>
<protein>
    <recommendedName>
        <fullName evidence="3">Translocation protein SEC62</fullName>
    </recommendedName>
</protein>
<evidence type="ECO:0000256" key="10">
    <source>
        <dbReference type="ARBA" id="ARBA00023136"/>
    </source>
</evidence>
<evidence type="ECO:0000256" key="11">
    <source>
        <dbReference type="SAM" id="Phobius"/>
    </source>
</evidence>
<keyword evidence="5 11" id="KW-0812">Transmembrane</keyword>
<evidence type="ECO:0000256" key="3">
    <source>
        <dbReference type="ARBA" id="ARBA00021257"/>
    </source>
</evidence>
<dbReference type="GO" id="GO:0005789">
    <property type="term" value="C:endoplasmic reticulum membrane"/>
    <property type="evidence" value="ECO:0007669"/>
    <property type="project" value="UniProtKB-SubCell"/>
</dbReference>
<reference evidence="13" key="1">
    <citation type="submission" date="2015-08" db="UniProtKB">
        <authorList>
            <consortium name="WormBaseParasite"/>
        </authorList>
    </citation>
    <scope>IDENTIFICATION</scope>
</reference>
<sequence>MGRKFRKEDDSGSKDEDYNLTKEEEDIAYTLRYDSGYKNVNFNDDDVAYTRGDKMIECLLNSPKYGTSSEVPLFKKEYDAIDYCQTFMDKELFVRVDKRVYRKRDTSDSSQLKKTPKKIKFFYSNLRNFDGTSEAYYLWNYNPTPFYKKIIGAFMMLGAIGLCLMPLWPEWLKSICYYIGVAISSLCGSLIGLYLLQQLLFFSLLFISLGKLRFTILPNLVAECSFLESFVPLYTCEWSTKKCKKN</sequence>
<proteinExistence type="inferred from homology"/>
<keyword evidence="12" id="KW-1185">Reference proteome</keyword>
<evidence type="ECO:0000256" key="7">
    <source>
        <dbReference type="ARBA" id="ARBA00022927"/>
    </source>
</evidence>
<evidence type="ECO:0000313" key="13">
    <source>
        <dbReference type="WBParaSite" id="SSTP_0000762100.1"/>
    </source>
</evidence>
<keyword evidence="10 11" id="KW-0472">Membrane</keyword>
<dbReference type="InterPro" id="IPR004728">
    <property type="entry name" value="Sec62"/>
</dbReference>
<feature type="transmembrane region" description="Helical" evidence="11">
    <location>
        <begin position="175"/>
        <end position="196"/>
    </location>
</feature>
<evidence type="ECO:0000256" key="1">
    <source>
        <dbReference type="ARBA" id="ARBA00004477"/>
    </source>
</evidence>
<organism evidence="13">
    <name type="scientific">Strongyloides stercoralis</name>
    <name type="common">Threadworm</name>
    <dbReference type="NCBI Taxonomy" id="6248"/>
    <lineage>
        <taxon>Eukaryota</taxon>
        <taxon>Metazoa</taxon>
        <taxon>Ecdysozoa</taxon>
        <taxon>Nematoda</taxon>
        <taxon>Chromadorea</taxon>
        <taxon>Rhabditida</taxon>
        <taxon>Tylenchina</taxon>
        <taxon>Panagrolaimomorpha</taxon>
        <taxon>Strongyloidoidea</taxon>
        <taxon>Strongyloididae</taxon>
        <taxon>Strongyloides</taxon>
    </lineage>
</organism>
<accession>A0A0K0EDQ8</accession>
<dbReference type="Proteomes" id="UP000035681">
    <property type="component" value="Unplaced"/>
</dbReference>
<keyword evidence="9" id="KW-0811">Translocation</keyword>
<comment type="subcellular location">
    <subcellularLocation>
        <location evidence="1">Endoplasmic reticulum membrane</location>
        <topology evidence="1">Multi-pass membrane protein</topology>
    </subcellularLocation>
</comment>
<feature type="transmembrane region" description="Helical" evidence="11">
    <location>
        <begin position="150"/>
        <end position="169"/>
    </location>
</feature>
<evidence type="ECO:0000256" key="4">
    <source>
        <dbReference type="ARBA" id="ARBA00022448"/>
    </source>
</evidence>
<dbReference type="GO" id="GO:0031204">
    <property type="term" value="P:post-translational protein targeting to membrane, translocation"/>
    <property type="evidence" value="ECO:0007669"/>
    <property type="project" value="TreeGrafter"/>
</dbReference>
<keyword evidence="6" id="KW-0256">Endoplasmic reticulum</keyword>
<keyword evidence="8 11" id="KW-1133">Transmembrane helix</keyword>
<evidence type="ECO:0000313" key="12">
    <source>
        <dbReference type="Proteomes" id="UP000035681"/>
    </source>
</evidence>
<dbReference type="WBParaSite" id="TCONS_00006937.p1">
    <property type="protein sequence ID" value="TCONS_00006937.p1"/>
    <property type="gene ID" value="XLOC_005028"/>
</dbReference>
<dbReference type="PANTHER" id="PTHR12443:SF9">
    <property type="entry name" value="TRANSLOCATION PROTEIN SEC62"/>
    <property type="match status" value="1"/>
</dbReference>
<keyword evidence="4" id="KW-0813">Transport</keyword>
<dbReference type="STRING" id="6248.A0A0K0EDQ8"/>
<dbReference type="Pfam" id="PF03839">
    <property type="entry name" value="Sec62"/>
    <property type="match status" value="1"/>
</dbReference>
<evidence type="ECO:0000256" key="6">
    <source>
        <dbReference type="ARBA" id="ARBA00022824"/>
    </source>
</evidence>
<evidence type="ECO:0000256" key="8">
    <source>
        <dbReference type="ARBA" id="ARBA00022989"/>
    </source>
</evidence>